<feature type="compositionally biased region" description="Polar residues" evidence="3">
    <location>
        <begin position="243"/>
        <end position="257"/>
    </location>
</feature>
<evidence type="ECO:0000313" key="4">
    <source>
        <dbReference type="EMBL" id="CAK9874299.1"/>
    </source>
</evidence>
<keyword evidence="2" id="KW-0866">Nonsense-mediated mRNA decay</keyword>
<evidence type="ECO:0000256" key="2">
    <source>
        <dbReference type="ARBA" id="ARBA00023161"/>
    </source>
</evidence>
<dbReference type="PANTHER" id="PTHR14270:SF0">
    <property type="entry name" value="NONSENSE-MEDIATED MRNA DECAY FACTOR SMG9"/>
    <property type="match status" value="1"/>
</dbReference>
<feature type="compositionally biased region" description="Basic and acidic residues" evidence="3">
    <location>
        <begin position="263"/>
        <end position="273"/>
    </location>
</feature>
<dbReference type="EMBL" id="OZ023705">
    <property type="protein sequence ID" value="CAK9874299.1"/>
    <property type="molecule type" value="Genomic_DNA"/>
</dbReference>
<reference evidence="4" key="1">
    <citation type="submission" date="2024-03" db="EMBL/GenBank/DDBJ databases">
        <authorList>
            <consortium name="ELIXIR-Norway"/>
            <consortium name="Elixir Norway"/>
        </authorList>
    </citation>
    <scope>NUCLEOTIDE SEQUENCE</scope>
</reference>
<feature type="region of interest" description="Disordered" evidence="3">
    <location>
        <begin position="243"/>
        <end position="273"/>
    </location>
</feature>
<accession>A0ABP1BFZ3</accession>
<evidence type="ECO:0000313" key="5">
    <source>
        <dbReference type="Proteomes" id="UP001497522"/>
    </source>
</evidence>
<keyword evidence="5" id="KW-1185">Reference proteome</keyword>
<name>A0ABP1BFZ3_9BRYO</name>
<evidence type="ECO:0000256" key="1">
    <source>
        <dbReference type="ARBA" id="ARBA00007712"/>
    </source>
</evidence>
<protein>
    <recommendedName>
        <fullName evidence="6">Protein SMG9</fullName>
    </recommendedName>
</protein>
<gene>
    <name evidence="4" type="ORF">CSSPJE1EN2_LOCUS16740</name>
</gene>
<dbReference type="SUPFAM" id="SSF52540">
    <property type="entry name" value="P-loop containing nucleoside triphosphate hydrolases"/>
    <property type="match status" value="1"/>
</dbReference>
<proteinExistence type="inferred from homology"/>
<dbReference type="InterPro" id="IPR027417">
    <property type="entry name" value="P-loop_NTPase"/>
</dbReference>
<dbReference type="Gene3D" id="3.40.50.300">
    <property type="entry name" value="P-loop containing nucleotide triphosphate hydrolases"/>
    <property type="match status" value="1"/>
</dbReference>
<organism evidence="4 5">
    <name type="scientific">Sphagnum jensenii</name>
    <dbReference type="NCBI Taxonomy" id="128206"/>
    <lineage>
        <taxon>Eukaryota</taxon>
        <taxon>Viridiplantae</taxon>
        <taxon>Streptophyta</taxon>
        <taxon>Embryophyta</taxon>
        <taxon>Bryophyta</taxon>
        <taxon>Sphagnophytina</taxon>
        <taxon>Sphagnopsida</taxon>
        <taxon>Sphagnales</taxon>
        <taxon>Sphagnaceae</taxon>
        <taxon>Sphagnum</taxon>
    </lineage>
</organism>
<dbReference type="Proteomes" id="UP001497522">
    <property type="component" value="Chromosome 4"/>
</dbReference>
<sequence>MAAGLGGGGGSSGQPAVPKILLAKPATPRSDGGVGVPGSSGAPAGTLKLMRDRDDDSAARAVRLPHGSLNLLSDSWDFAPDRFLPLLSADNTDFTVVGVIGAPGVGKSTILNELYGFDGTTSGVLPPFQVQSEDTRAMARHCSVGIELRMSVERFILLDTQPVFSPSVLSDIMRPDGSSSLSVVGGESMSAELAHELMGLQLGMFLCSVCHIVLVVTEGVHDINLWRLMQTVEMLKQGISDPSVSLTSSNSHAQSTGGPAISGDRDNGDSMHDEQPDFFADTVFLHTKFGLLEKGTPRGREGVISLVGEPTSATKMEMHNGAAAPLAGSNRSGSGINFFVLPMKVTSEETQRQHESYSTMLKQLLEQVLSMPRHSFAKPISERDWLKSAARTWDLVKKSPVLADYSKMLQSSGLYRR</sequence>
<feature type="compositionally biased region" description="Gly residues" evidence="3">
    <location>
        <begin position="1"/>
        <end position="12"/>
    </location>
</feature>
<feature type="region of interest" description="Disordered" evidence="3">
    <location>
        <begin position="1"/>
        <end position="46"/>
    </location>
</feature>
<comment type="similarity">
    <text evidence="1">Belongs to the SMG9 family.</text>
</comment>
<dbReference type="InterPro" id="IPR039177">
    <property type="entry name" value="SMG9"/>
</dbReference>
<dbReference type="PANTHER" id="PTHR14270">
    <property type="entry name" value="NONSENSE-MEDIATED MRNA DECAY FACTOR SMG9"/>
    <property type="match status" value="1"/>
</dbReference>
<evidence type="ECO:0000256" key="3">
    <source>
        <dbReference type="SAM" id="MobiDB-lite"/>
    </source>
</evidence>
<evidence type="ECO:0008006" key="6">
    <source>
        <dbReference type="Google" id="ProtNLM"/>
    </source>
</evidence>